<accession>A0ABV0X7A0</accession>
<feature type="non-terminal residue" evidence="1">
    <location>
        <position position="1"/>
    </location>
</feature>
<sequence length="80" mass="8610">LHQYGGEVGTPFSVRVVTTEKNGCRIPTVQCGMTSIPKPYCRTTVLRPCVLDKNTVNSTYQAHFLWPGVGDNGGPARGSS</sequence>
<evidence type="ECO:0000313" key="2">
    <source>
        <dbReference type="Proteomes" id="UP001444071"/>
    </source>
</evidence>
<comment type="caution">
    <text evidence="1">The sequence shown here is derived from an EMBL/GenBank/DDBJ whole genome shotgun (WGS) entry which is preliminary data.</text>
</comment>
<evidence type="ECO:0000313" key="1">
    <source>
        <dbReference type="EMBL" id="MEQ2277214.1"/>
    </source>
</evidence>
<name>A0ABV0X7A0_9TELE</name>
<dbReference type="EMBL" id="JAHRIM010091031">
    <property type="protein sequence ID" value="MEQ2277214.1"/>
    <property type="molecule type" value="Genomic_DNA"/>
</dbReference>
<protein>
    <submittedName>
        <fullName evidence="1">Uncharacterized protein</fullName>
    </submittedName>
</protein>
<organism evidence="1 2">
    <name type="scientific">Xenotaenia resolanae</name>
    <dbReference type="NCBI Taxonomy" id="208358"/>
    <lineage>
        <taxon>Eukaryota</taxon>
        <taxon>Metazoa</taxon>
        <taxon>Chordata</taxon>
        <taxon>Craniata</taxon>
        <taxon>Vertebrata</taxon>
        <taxon>Euteleostomi</taxon>
        <taxon>Actinopterygii</taxon>
        <taxon>Neopterygii</taxon>
        <taxon>Teleostei</taxon>
        <taxon>Neoteleostei</taxon>
        <taxon>Acanthomorphata</taxon>
        <taxon>Ovalentaria</taxon>
        <taxon>Atherinomorphae</taxon>
        <taxon>Cyprinodontiformes</taxon>
        <taxon>Goodeidae</taxon>
        <taxon>Xenotaenia</taxon>
    </lineage>
</organism>
<reference evidence="1 2" key="1">
    <citation type="submission" date="2021-06" db="EMBL/GenBank/DDBJ databases">
        <authorList>
            <person name="Palmer J.M."/>
        </authorList>
    </citation>
    <scope>NUCLEOTIDE SEQUENCE [LARGE SCALE GENOMIC DNA]</scope>
    <source>
        <strain evidence="1 2">XR_2019</strain>
        <tissue evidence="1">Muscle</tissue>
    </source>
</reference>
<keyword evidence="2" id="KW-1185">Reference proteome</keyword>
<gene>
    <name evidence="1" type="ORF">XENORESO_021845</name>
</gene>
<dbReference type="Proteomes" id="UP001444071">
    <property type="component" value="Unassembled WGS sequence"/>
</dbReference>
<proteinExistence type="predicted"/>